<keyword evidence="5" id="KW-0812">Transmembrane</keyword>
<evidence type="ECO:0000256" key="4">
    <source>
        <dbReference type="SAM" id="MobiDB-lite"/>
    </source>
</evidence>
<evidence type="ECO:0000256" key="5">
    <source>
        <dbReference type="SAM" id="Phobius"/>
    </source>
</evidence>
<reference evidence="6 7" key="1">
    <citation type="submission" date="2019-01" db="EMBL/GenBank/DDBJ databases">
        <title>Sequencing of cultivated peanut Arachis hypogaea provides insights into genome evolution and oil improvement.</title>
        <authorList>
            <person name="Chen X."/>
        </authorList>
    </citation>
    <scope>NUCLEOTIDE SEQUENCE [LARGE SCALE GENOMIC DNA]</scope>
    <source>
        <strain evidence="7">cv. Fuhuasheng</strain>
        <tissue evidence="6">Leaves</tissue>
    </source>
</reference>
<feature type="region of interest" description="Disordered" evidence="4">
    <location>
        <begin position="254"/>
        <end position="366"/>
    </location>
</feature>
<comment type="caution">
    <text evidence="6">The sequence shown here is derived from an EMBL/GenBank/DDBJ whole genome shotgun (WGS) entry which is preliminary data.</text>
</comment>
<name>A0A445E6V7_ARAHY</name>
<keyword evidence="5" id="KW-1133">Transmembrane helix</keyword>
<sequence length="366" mass="40834">MFVAYALIDRMVDGVLFDPHKCSGVAPEMLVSVALHLCYGLTLYAAVLPLLFYWADKLIKDEAHYLRVALGHESEPLEEFIEAHRTGLNDLKFFPTRNAYGLSSVAGNMEKLAALQNEFENVRKKLDQGKEKVVKLEKKAILLTQGYEALGYLHPIGVDQILEMRAKNSLWPQIEATSKQMDIAATELECFEALQKQEKLAASHRINNLWEEVQKQKELERTLQYKYGSLMEEVERIQNVMEQYRVQAQKQEEIEANNRAHESTETVADKTGAQDSESFKAAPLTEENETAIATALSHDESEAGTVRDQTTASQKNDVDVDSDDIKQTDDPNAKPPDAALAAKADAGKVEGTIIDGHIDNGKTALD</sequence>
<dbReference type="EMBL" id="SDMP01000002">
    <property type="protein sequence ID" value="RYR71157.1"/>
    <property type="molecule type" value="Genomic_DNA"/>
</dbReference>
<feature type="coiled-coil region" evidence="3">
    <location>
        <begin position="105"/>
        <end position="139"/>
    </location>
</feature>
<gene>
    <name evidence="6" type="ORF">Ahy_A02g005454</name>
</gene>
<dbReference type="InterPro" id="IPR047242">
    <property type="entry name" value="CDC5L/Cef1"/>
</dbReference>
<dbReference type="GO" id="GO:0000398">
    <property type="term" value="P:mRNA splicing, via spliceosome"/>
    <property type="evidence" value="ECO:0007669"/>
    <property type="project" value="InterPro"/>
</dbReference>
<keyword evidence="7" id="KW-1185">Reference proteome</keyword>
<dbReference type="GO" id="GO:0005681">
    <property type="term" value="C:spliceosomal complex"/>
    <property type="evidence" value="ECO:0007669"/>
    <property type="project" value="TreeGrafter"/>
</dbReference>
<feature type="compositionally biased region" description="Basic and acidic residues" evidence="4">
    <location>
        <begin position="323"/>
        <end position="332"/>
    </location>
</feature>
<dbReference type="GO" id="GO:0003677">
    <property type="term" value="F:DNA binding"/>
    <property type="evidence" value="ECO:0007669"/>
    <property type="project" value="UniProtKB-KW"/>
</dbReference>
<feature type="compositionally biased region" description="Low complexity" evidence="4">
    <location>
        <begin position="335"/>
        <end position="344"/>
    </location>
</feature>
<dbReference type="Proteomes" id="UP000289738">
    <property type="component" value="Chromosome A02"/>
</dbReference>
<feature type="transmembrane region" description="Helical" evidence="5">
    <location>
        <begin position="33"/>
        <end position="55"/>
    </location>
</feature>
<keyword evidence="3" id="KW-0175">Coiled coil</keyword>
<organism evidence="6 7">
    <name type="scientific">Arachis hypogaea</name>
    <name type="common">Peanut</name>
    <dbReference type="NCBI Taxonomy" id="3818"/>
    <lineage>
        <taxon>Eukaryota</taxon>
        <taxon>Viridiplantae</taxon>
        <taxon>Streptophyta</taxon>
        <taxon>Embryophyta</taxon>
        <taxon>Tracheophyta</taxon>
        <taxon>Spermatophyta</taxon>
        <taxon>Magnoliopsida</taxon>
        <taxon>eudicotyledons</taxon>
        <taxon>Gunneridae</taxon>
        <taxon>Pentapetalae</taxon>
        <taxon>rosids</taxon>
        <taxon>fabids</taxon>
        <taxon>Fabales</taxon>
        <taxon>Fabaceae</taxon>
        <taxon>Papilionoideae</taxon>
        <taxon>50 kb inversion clade</taxon>
        <taxon>dalbergioids sensu lato</taxon>
        <taxon>Dalbergieae</taxon>
        <taxon>Pterocarpus clade</taxon>
        <taxon>Arachis</taxon>
    </lineage>
</organism>
<evidence type="ECO:0000256" key="2">
    <source>
        <dbReference type="ARBA" id="ARBA00023242"/>
    </source>
</evidence>
<evidence type="ECO:0000313" key="6">
    <source>
        <dbReference type="EMBL" id="RYR71157.1"/>
    </source>
</evidence>
<evidence type="ECO:0000256" key="1">
    <source>
        <dbReference type="ARBA" id="ARBA00023125"/>
    </source>
</evidence>
<evidence type="ECO:0000256" key="3">
    <source>
        <dbReference type="SAM" id="Coils"/>
    </source>
</evidence>
<evidence type="ECO:0000313" key="7">
    <source>
        <dbReference type="Proteomes" id="UP000289738"/>
    </source>
</evidence>
<dbReference type="PANTHER" id="PTHR45885:SF1">
    <property type="entry name" value="CELL DIVISION CYCLE 5-LIKE PROTEIN"/>
    <property type="match status" value="1"/>
</dbReference>
<feature type="compositionally biased region" description="Basic and acidic residues" evidence="4">
    <location>
        <begin position="254"/>
        <end position="268"/>
    </location>
</feature>
<feature type="coiled-coil region" evidence="3">
    <location>
        <begin position="227"/>
        <end position="254"/>
    </location>
</feature>
<feature type="compositionally biased region" description="Basic and acidic residues" evidence="4">
    <location>
        <begin position="356"/>
        <end position="366"/>
    </location>
</feature>
<proteinExistence type="predicted"/>
<dbReference type="AlphaFoldDB" id="A0A445E6V7"/>
<keyword evidence="1" id="KW-0238">DNA-binding</keyword>
<keyword evidence="5" id="KW-0472">Membrane</keyword>
<accession>A0A445E6V7</accession>
<dbReference type="PANTHER" id="PTHR45885">
    <property type="entry name" value="CELL DIVISION CYCLE 5-LIKE PROTEIN"/>
    <property type="match status" value="1"/>
</dbReference>
<protein>
    <submittedName>
        <fullName evidence="6">Uncharacterized protein</fullName>
    </submittedName>
</protein>
<keyword evidence="2" id="KW-0539">Nucleus</keyword>
<dbReference type="GO" id="GO:0000974">
    <property type="term" value="C:Prp19 complex"/>
    <property type="evidence" value="ECO:0007669"/>
    <property type="project" value="InterPro"/>
</dbReference>